<evidence type="ECO:0000313" key="1">
    <source>
        <dbReference type="Proteomes" id="UP000887569"/>
    </source>
</evidence>
<dbReference type="WBParaSite" id="PgB10_g084_t02">
    <property type="protein sequence ID" value="PgB10_g084_t02"/>
    <property type="gene ID" value="PgB10_g084"/>
</dbReference>
<dbReference type="Proteomes" id="UP000887569">
    <property type="component" value="Unplaced"/>
</dbReference>
<name>A0A914ZU41_PARUN</name>
<proteinExistence type="predicted"/>
<sequence length="46" mass="5701">MVTVFPSKPQKRHHIPNRIQTHRKRFIAVEKKFVNYEREEAKMEHK</sequence>
<keyword evidence="1" id="KW-1185">Reference proteome</keyword>
<dbReference type="AlphaFoldDB" id="A0A914ZU41"/>
<reference evidence="2" key="1">
    <citation type="submission" date="2022-11" db="UniProtKB">
        <authorList>
            <consortium name="WormBaseParasite"/>
        </authorList>
    </citation>
    <scope>IDENTIFICATION</scope>
</reference>
<protein>
    <submittedName>
        <fullName evidence="2">Uncharacterized protein</fullName>
    </submittedName>
</protein>
<accession>A0A914ZU41</accession>
<organism evidence="1 2">
    <name type="scientific">Parascaris univalens</name>
    <name type="common">Nematode worm</name>
    <dbReference type="NCBI Taxonomy" id="6257"/>
    <lineage>
        <taxon>Eukaryota</taxon>
        <taxon>Metazoa</taxon>
        <taxon>Ecdysozoa</taxon>
        <taxon>Nematoda</taxon>
        <taxon>Chromadorea</taxon>
        <taxon>Rhabditida</taxon>
        <taxon>Spirurina</taxon>
        <taxon>Ascaridomorpha</taxon>
        <taxon>Ascaridoidea</taxon>
        <taxon>Ascarididae</taxon>
        <taxon>Parascaris</taxon>
    </lineage>
</organism>
<evidence type="ECO:0000313" key="2">
    <source>
        <dbReference type="WBParaSite" id="PgB10_g084_t02"/>
    </source>
</evidence>